<sequence>MIQRTQIIKVCYRQKRVIGELVSDFGIKKLLALGQDDEAMIYGNSRDTFGSDNRVIGELVSDFGIKKLLALGQDDEAMIYGNSRDTFGSDNIVCLVGLMPRKQEDIQQK</sequence>
<gene>
    <name evidence="1" type="ORF">F2Q69_00056857</name>
</gene>
<dbReference type="Proteomes" id="UP000712600">
    <property type="component" value="Unassembled WGS sequence"/>
</dbReference>
<dbReference type="EMBL" id="QGKX02002183">
    <property type="protein sequence ID" value="KAF3488302.1"/>
    <property type="molecule type" value="Genomic_DNA"/>
</dbReference>
<protein>
    <submittedName>
        <fullName evidence="1">Uncharacterized protein</fullName>
    </submittedName>
</protein>
<dbReference type="AlphaFoldDB" id="A0A8S9N3M4"/>
<proteinExistence type="predicted"/>
<comment type="caution">
    <text evidence="1">The sequence shown here is derived from an EMBL/GenBank/DDBJ whole genome shotgun (WGS) entry which is preliminary data.</text>
</comment>
<reference evidence="1" key="1">
    <citation type="submission" date="2019-12" db="EMBL/GenBank/DDBJ databases">
        <title>Genome sequencing and annotation of Brassica cretica.</title>
        <authorList>
            <person name="Studholme D.J."/>
            <person name="Sarris P."/>
        </authorList>
    </citation>
    <scope>NUCLEOTIDE SEQUENCE</scope>
    <source>
        <strain evidence="1">PFS-109/04</strain>
        <tissue evidence="1">Leaf</tissue>
    </source>
</reference>
<organism evidence="1 2">
    <name type="scientific">Brassica cretica</name>
    <name type="common">Mustard</name>
    <dbReference type="NCBI Taxonomy" id="69181"/>
    <lineage>
        <taxon>Eukaryota</taxon>
        <taxon>Viridiplantae</taxon>
        <taxon>Streptophyta</taxon>
        <taxon>Embryophyta</taxon>
        <taxon>Tracheophyta</taxon>
        <taxon>Spermatophyta</taxon>
        <taxon>Magnoliopsida</taxon>
        <taxon>eudicotyledons</taxon>
        <taxon>Gunneridae</taxon>
        <taxon>Pentapetalae</taxon>
        <taxon>rosids</taxon>
        <taxon>malvids</taxon>
        <taxon>Brassicales</taxon>
        <taxon>Brassicaceae</taxon>
        <taxon>Brassiceae</taxon>
        <taxon>Brassica</taxon>
    </lineage>
</organism>
<evidence type="ECO:0000313" key="2">
    <source>
        <dbReference type="Proteomes" id="UP000712600"/>
    </source>
</evidence>
<name>A0A8S9N3M4_BRACR</name>
<accession>A0A8S9N3M4</accession>
<evidence type="ECO:0000313" key="1">
    <source>
        <dbReference type="EMBL" id="KAF3488302.1"/>
    </source>
</evidence>